<dbReference type="PROSITE" id="PS50011">
    <property type="entry name" value="PROTEIN_KINASE_DOM"/>
    <property type="match status" value="1"/>
</dbReference>
<evidence type="ECO:0000259" key="3">
    <source>
        <dbReference type="PROSITE" id="PS50011"/>
    </source>
</evidence>
<proteinExistence type="predicted"/>
<dbReference type="InterPro" id="IPR000719">
    <property type="entry name" value="Prot_kinase_dom"/>
</dbReference>
<dbReference type="PANTHER" id="PTHR27003">
    <property type="entry name" value="OS07G0166700 PROTEIN"/>
    <property type="match status" value="1"/>
</dbReference>
<evidence type="ECO:0000313" key="4">
    <source>
        <dbReference type="EMBL" id="KAK8569067.1"/>
    </source>
</evidence>
<dbReference type="Gene3D" id="1.10.510.10">
    <property type="entry name" value="Transferase(Phosphotransferase) domain 1"/>
    <property type="match status" value="1"/>
</dbReference>
<dbReference type="InterPro" id="IPR017441">
    <property type="entry name" value="Protein_kinase_ATP_BS"/>
</dbReference>
<feature type="domain" description="Protein kinase" evidence="3">
    <location>
        <begin position="55"/>
        <end position="336"/>
    </location>
</feature>
<dbReference type="SUPFAM" id="SSF56112">
    <property type="entry name" value="Protein kinase-like (PK-like)"/>
    <property type="match status" value="1"/>
</dbReference>
<reference evidence="4 5" key="1">
    <citation type="journal article" date="2024" name="G3 (Bethesda)">
        <title>Genome assembly of Hibiscus sabdariffa L. provides insights into metabolisms of medicinal natural products.</title>
        <authorList>
            <person name="Kim T."/>
        </authorList>
    </citation>
    <scope>NUCLEOTIDE SEQUENCE [LARGE SCALE GENOMIC DNA]</scope>
    <source>
        <strain evidence="4">TK-2024</strain>
        <tissue evidence="4">Old leaves</tissue>
    </source>
</reference>
<dbReference type="EMBL" id="JBBPBM010000009">
    <property type="protein sequence ID" value="KAK8569067.1"/>
    <property type="molecule type" value="Genomic_DNA"/>
</dbReference>
<evidence type="ECO:0000256" key="2">
    <source>
        <dbReference type="SAM" id="MobiDB-lite"/>
    </source>
</evidence>
<dbReference type="Pfam" id="PF07714">
    <property type="entry name" value="PK_Tyr_Ser-Thr"/>
    <property type="match status" value="1"/>
</dbReference>
<accession>A0ABR2F285</accession>
<feature type="region of interest" description="Disordered" evidence="2">
    <location>
        <begin position="353"/>
        <end position="393"/>
    </location>
</feature>
<evidence type="ECO:0000313" key="5">
    <source>
        <dbReference type="Proteomes" id="UP001472677"/>
    </source>
</evidence>
<dbReference type="InterPro" id="IPR001245">
    <property type="entry name" value="Ser-Thr/Tyr_kinase_cat_dom"/>
</dbReference>
<dbReference type="InterPro" id="IPR045272">
    <property type="entry name" value="ANXUR1/2-like"/>
</dbReference>
<protein>
    <recommendedName>
        <fullName evidence="3">Protein kinase domain-containing protein</fullName>
    </recommendedName>
</protein>
<dbReference type="PROSITE" id="PS00107">
    <property type="entry name" value="PROTEIN_KINASE_ATP"/>
    <property type="match status" value="1"/>
</dbReference>
<name>A0ABR2F285_9ROSI</name>
<feature type="binding site" evidence="1">
    <location>
        <position position="84"/>
    </location>
    <ligand>
        <name>ATP</name>
        <dbReference type="ChEBI" id="CHEBI:30616"/>
    </ligand>
</feature>
<dbReference type="PANTHER" id="PTHR27003:SF378">
    <property type="entry name" value="RECEPTOR-LIKE PROTEIN KINASE FERONIA"/>
    <property type="match status" value="1"/>
</dbReference>
<organism evidence="4 5">
    <name type="scientific">Hibiscus sabdariffa</name>
    <name type="common">roselle</name>
    <dbReference type="NCBI Taxonomy" id="183260"/>
    <lineage>
        <taxon>Eukaryota</taxon>
        <taxon>Viridiplantae</taxon>
        <taxon>Streptophyta</taxon>
        <taxon>Embryophyta</taxon>
        <taxon>Tracheophyta</taxon>
        <taxon>Spermatophyta</taxon>
        <taxon>Magnoliopsida</taxon>
        <taxon>eudicotyledons</taxon>
        <taxon>Gunneridae</taxon>
        <taxon>Pentapetalae</taxon>
        <taxon>rosids</taxon>
        <taxon>malvids</taxon>
        <taxon>Malvales</taxon>
        <taxon>Malvaceae</taxon>
        <taxon>Malvoideae</taxon>
        <taxon>Hibiscus</taxon>
    </lineage>
</organism>
<evidence type="ECO:0000256" key="1">
    <source>
        <dbReference type="PROSITE-ProRule" id="PRU10141"/>
    </source>
</evidence>
<comment type="caution">
    <text evidence="4">The sequence shown here is derived from an EMBL/GenBank/DDBJ whole genome shotgun (WGS) entry which is preliminary data.</text>
</comment>
<keyword evidence="5" id="KW-1185">Reference proteome</keyword>
<keyword evidence="1" id="KW-0067">ATP-binding</keyword>
<dbReference type="Gene3D" id="3.30.200.20">
    <property type="entry name" value="Phosphorylase Kinase, domain 1"/>
    <property type="match status" value="1"/>
</dbReference>
<keyword evidence="1" id="KW-0547">Nucleotide-binding</keyword>
<gene>
    <name evidence="4" type="ORF">V6N12_007599</name>
</gene>
<dbReference type="Proteomes" id="UP001472677">
    <property type="component" value="Unassembled WGS sequence"/>
</dbReference>
<dbReference type="InterPro" id="IPR011009">
    <property type="entry name" value="Kinase-like_dom_sf"/>
</dbReference>
<sequence>MGEPPRFLSSFFSVFKKGKSSRKQQSALRNPVAVALPEEIHQFSLAQIKAATSNFNRDLILGEGGFGTVYKGFFNDGKLVVAVKRKKREFEAGAGFKEFQTELLMLCQLRHQHLIPLIGFCFDKGEMILVYQYMRNGPLSDRLYGSGYDPLPWKRRLEICIGAARGLHYLHTGAKRAIIHGNLKTSFLLLDENWVCRLSDFRTSKLRPRSNCKPKTPEKLDPLVQSNLGYLDPECLETGQLEEKCDVYSFGVVLFQVLCGRRPFVEHDGEMTALVDLARQSIKEGTIYNIIDPYLKGRIAPECFRLFVDMASSCTRVVGDSRPEMGEVEAMLHRALELQEKADEEASFRAFAHAPHHKSRVDNSDVESASGTMDSGAGDIESIASDESGGRSC</sequence>